<evidence type="ECO:0000313" key="4">
    <source>
        <dbReference type="Proteomes" id="UP000250189"/>
    </source>
</evidence>
<reference evidence="2" key="2">
    <citation type="submission" date="2016-01" db="EMBL/GenBank/DDBJ databases">
        <authorList>
            <person name="Oliw E.H."/>
        </authorList>
    </citation>
    <scope>NUCLEOTIDE SEQUENCE</scope>
    <source>
        <strain evidence="2">1</strain>
    </source>
</reference>
<protein>
    <submittedName>
        <fullName evidence="2">Uncharacterized protein</fullName>
    </submittedName>
</protein>
<gene>
    <name evidence="1" type="ORF">A3L04_06620</name>
    <name evidence="2" type="ORF">CHITON_1462</name>
</gene>
<dbReference type="AlphaFoldDB" id="A0A160VWF5"/>
<dbReference type="EMBL" id="CP015193">
    <property type="protein sequence ID" value="ASJ16770.1"/>
    <property type="molecule type" value="Genomic_DNA"/>
</dbReference>
<dbReference type="EMBL" id="LN999010">
    <property type="protein sequence ID" value="CUX78241.1"/>
    <property type="molecule type" value="Genomic_DNA"/>
</dbReference>
<dbReference type="RefSeq" id="WP_068578131.1">
    <property type="nucleotide sequence ID" value="NZ_CP015193.1"/>
</dbReference>
<dbReference type="OrthoDB" id="85850at2157"/>
<keyword evidence="4" id="KW-1185">Reference proteome</keyword>
<organism evidence="2 3">
    <name type="scientific">Thermococcus chitonophagus</name>
    <dbReference type="NCBI Taxonomy" id="54262"/>
    <lineage>
        <taxon>Archaea</taxon>
        <taxon>Methanobacteriati</taxon>
        <taxon>Methanobacteriota</taxon>
        <taxon>Thermococci</taxon>
        <taxon>Thermococcales</taxon>
        <taxon>Thermococcaceae</taxon>
        <taxon>Thermococcus</taxon>
    </lineage>
</organism>
<dbReference type="KEGG" id="tch:CHITON_1462"/>
<reference evidence="3" key="1">
    <citation type="submission" date="2016-01" db="EMBL/GenBank/DDBJ databases">
        <authorList>
            <person name="Vorgias C.E."/>
        </authorList>
    </citation>
    <scope>NUCLEOTIDE SEQUENCE [LARGE SCALE GENOMIC DNA]</scope>
</reference>
<dbReference type="Proteomes" id="UP000093069">
    <property type="component" value="Chromosome I"/>
</dbReference>
<dbReference type="GeneID" id="33322237"/>
<evidence type="ECO:0000313" key="3">
    <source>
        <dbReference type="Proteomes" id="UP000093069"/>
    </source>
</evidence>
<sequence>MEKPNVEILEAVLREGLYWAYLGRPKEVMPFLRGKLKVIANGSFEVVDEVLRELEQFYEEVSRMDRITQKEFRRLRIYRDMLFNALGV</sequence>
<proteinExistence type="predicted"/>
<evidence type="ECO:0000313" key="2">
    <source>
        <dbReference type="EMBL" id="CUX78241.1"/>
    </source>
</evidence>
<accession>A0A160VWF5</accession>
<evidence type="ECO:0000313" key="1">
    <source>
        <dbReference type="EMBL" id="ASJ16770.1"/>
    </source>
</evidence>
<reference evidence="1 4" key="3">
    <citation type="submission" date="2016-04" db="EMBL/GenBank/DDBJ databases">
        <title>Complete genome sequence of Thermococcus chitonophagus type strain GC74.</title>
        <authorList>
            <person name="Oger P.M."/>
        </authorList>
    </citation>
    <scope>NUCLEOTIDE SEQUENCE [LARGE SCALE GENOMIC DNA]</scope>
    <source>
        <strain evidence="1 4">GC74</strain>
    </source>
</reference>
<dbReference type="Proteomes" id="UP000250189">
    <property type="component" value="Chromosome"/>
</dbReference>
<name>A0A160VWF5_9EURY</name>